<gene>
    <name evidence="1" type="ORF">V5R04_00115</name>
</gene>
<reference evidence="1" key="1">
    <citation type="submission" date="2024-02" db="EMBL/GenBank/DDBJ databases">
        <title>Tomenella chthoni gen. nov. sp. nov., a member of the family Jonesiaceae isolated from bat guano.</title>
        <authorList>
            <person name="Miller S.L."/>
            <person name="King J."/>
            <person name="Sankaranarayanan K."/>
            <person name="Lawson P.A."/>
        </authorList>
    </citation>
    <scope>NUCLEOTIDE SEQUENCE</scope>
    <source>
        <strain evidence="1">BS-20</strain>
    </source>
</reference>
<dbReference type="SUPFAM" id="SSF56219">
    <property type="entry name" value="DNase I-like"/>
    <property type="match status" value="1"/>
</dbReference>
<dbReference type="Gene3D" id="3.60.10.10">
    <property type="entry name" value="Endonuclease/exonuclease/phosphatase"/>
    <property type="match status" value="1"/>
</dbReference>
<evidence type="ECO:0000313" key="1">
    <source>
        <dbReference type="EMBL" id="XBH21670.1"/>
    </source>
</evidence>
<dbReference type="AlphaFoldDB" id="A0AAU7DVE1"/>
<protein>
    <recommendedName>
        <fullName evidence="2">Endonuclease/exonuclease/phosphatase domain-containing protein</fullName>
    </recommendedName>
</protein>
<evidence type="ECO:0008006" key="2">
    <source>
        <dbReference type="Google" id="ProtNLM"/>
    </source>
</evidence>
<dbReference type="InterPro" id="IPR036691">
    <property type="entry name" value="Endo/exonu/phosph_ase_sf"/>
</dbReference>
<accession>A0AAU7DVE1</accession>
<dbReference type="EMBL" id="CP146203">
    <property type="protein sequence ID" value="XBH21670.1"/>
    <property type="molecule type" value="Genomic_DNA"/>
</dbReference>
<proteinExistence type="predicted"/>
<name>A0AAU7DVE1_9MICO</name>
<organism evidence="1">
    <name type="scientific">Jonesiaceae bacterium BS-20</name>
    <dbReference type="NCBI Taxonomy" id="3120821"/>
    <lineage>
        <taxon>Bacteria</taxon>
        <taxon>Bacillati</taxon>
        <taxon>Actinomycetota</taxon>
        <taxon>Actinomycetes</taxon>
        <taxon>Micrococcales</taxon>
        <taxon>Jonesiaceae</taxon>
    </lineage>
</organism>
<sequence length="187" mass="20796">MVCVATGGWPGNSGSTALFVRPELAPRVKEVIKRGLPWRLTWLLPKFPSRRGICAVDLGDLVVFSMHLSLNERERREHRNIIMHAAQKLGPERCIIAGDLNKSPGGPTWLALGQKLHDAALTSQQDGRERGTFPARKPKRRIDAIFVGAHFSMQNYRVWSTPLTARASDHLPVTVEVGTHEPKDAPK</sequence>